<dbReference type="Proteomes" id="UP001162162">
    <property type="component" value="Unassembled WGS sequence"/>
</dbReference>
<gene>
    <name evidence="1" type="ORF">NQ318_001775</name>
</gene>
<sequence length="98" mass="10994">MRVLCLVALASSYAGHDKRAIISAQKAVHCYPNVAESWAVLSSALLNLKDKTLPKGLIQSMLQHIEDLNPSNLFVMMTKLVVEDVVFRDYVETRDHKP</sequence>
<reference evidence="1" key="1">
    <citation type="journal article" date="2023" name="Insect Mol. Biol.">
        <title>Genome sequencing provides insights into the evolution of gene families encoding plant cell wall-degrading enzymes in longhorned beetles.</title>
        <authorList>
            <person name="Shin N.R."/>
            <person name="Okamura Y."/>
            <person name="Kirsch R."/>
            <person name="Pauchet Y."/>
        </authorList>
    </citation>
    <scope>NUCLEOTIDE SEQUENCE</scope>
    <source>
        <strain evidence="1">AMC_N1</strain>
    </source>
</reference>
<accession>A0AAV8XIF2</accession>
<protein>
    <submittedName>
        <fullName evidence="1">Uncharacterized protein</fullName>
    </submittedName>
</protein>
<dbReference type="EMBL" id="JAPWTK010000574">
    <property type="protein sequence ID" value="KAJ8938242.1"/>
    <property type="molecule type" value="Genomic_DNA"/>
</dbReference>
<name>A0AAV8XIF2_9CUCU</name>
<keyword evidence="2" id="KW-1185">Reference proteome</keyword>
<evidence type="ECO:0000313" key="1">
    <source>
        <dbReference type="EMBL" id="KAJ8938242.1"/>
    </source>
</evidence>
<proteinExistence type="predicted"/>
<organism evidence="1 2">
    <name type="scientific">Aromia moschata</name>
    <dbReference type="NCBI Taxonomy" id="1265417"/>
    <lineage>
        <taxon>Eukaryota</taxon>
        <taxon>Metazoa</taxon>
        <taxon>Ecdysozoa</taxon>
        <taxon>Arthropoda</taxon>
        <taxon>Hexapoda</taxon>
        <taxon>Insecta</taxon>
        <taxon>Pterygota</taxon>
        <taxon>Neoptera</taxon>
        <taxon>Endopterygota</taxon>
        <taxon>Coleoptera</taxon>
        <taxon>Polyphaga</taxon>
        <taxon>Cucujiformia</taxon>
        <taxon>Chrysomeloidea</taxon>
        <taxon>Cerambycidae</taxon>
        <taxon>Cerambycinae</taxon>
        <taxon>Callichromatini</taxon>
        <taxon>Aromia</taxon>
    </lineage>
</organism>
<evidence type="ECO:0000313" key="2">
    <source>
        <dbReference type="Proteomes" id="UP001162162"/>
    </source>
</evidence>
<dbReference type="AlphaFoldDB" id="A0AAV8XIF2"/>
<comment type="caution">
    <text evidence="1">The sequence shown here is derived from an EMBL/GenBank/DDBJ whole genome shotgun (WGS) entry which is preliminary data.</text>
</comment>